<name>A0A2T7G0X5_9RHOB</name>
<protein>
    <submittedName>
        <fullName evidence="1">Phage tail protein</fullName>
    </submittedName>
</protein>
<dbReference type="EMBL" id="QCYG01000001">
    <property type="protein sequence ID" value="PVA08057.1"/>
    <property type="molecule type" value="Genomic_DNA"/>
</dbReference>
<dbReference type="InterPro" id="IPR038666">
    <property type="entry name" value="SSP1_head-tail_sf"/>
</dbReference>
<organism evidence="1 2">
    <name type="scientific">Thalassorhabdomicrobium marinisediminis</name>
    <dbReference type="NCBI Taxonomy" id="2170577"/>
    <lineage>
        <taxon>Bacteria</taxon>
        <taxon>Pseudomonadati</taxon>
        <taxon>Pseudomonadota</taxon>
        <taxon>Alphaproteobacteria</taxon>
        <taxon>Rhodobacterales</taxon>
        <taxon>Paracoccaceae</taxon>
        <taxon>Thalassorhabdomicrobium</taxon>
    </lineage>
</organism>
<dbReference type="RefSeq" id="WP_108639211.1">
    <property type="nucleotide sequence ID" value="NZ_QCYG01000001.1"/>
</dbReference>
<keyword evidence="2" id="KW-1185">Reference proteome</keyword>
<sequence>MAYRLNRKLVLEMPARVPDGAGGFAESWMPLGIVWANVTARTGREAAGIAAPLSRVAYRIITRAAPPTSNARPQPNQRFREGARYYRILSVAEQDADGRYLICTAQEETVA</sequence>
<dbReference type="Proteomes" id="UP000244817">
    <property type="component" value="Unassembled WGS sequence"/>
</dbReference>
<gene>
    <name evidence="1" type="ORF">DC363_00720</name>
</gene>
<dbReference type="AlphaFoldDB" id="A0A2T7G0X5"/>
<evidence type="ECO:0000313" key="1">
    <source>
        <dbReference type="EMBL" id="PVA08057.1"/>
    </source>
</evidence>
<dbReference type="Pfam" id="PF05521">
    <property type="entry name" value="Phage_HCP"/>
    <property type="match status" value="1"/>
</dbReference>
<comment type="caution">
    <text evidence="1">The sequence shown here is derived from an EMBL/GenBank/DDBJ whole genome shotgun (WGS) entry which is preliminary data.</text>
</comment>
<dbReference type="InterPro" id="IPR008767">
    <property type="entry name" value="Phage_SPP1_head-tail_adaptor"/>
</dbReference>
<proteinExistence type="predicted"/>
<dbReference type="Gene3D" id="2.40.10.270">
    <property type="entry name" value="Bacteriophage SPP1 head-tail adaptor protein"/>
    <property type="match status" value="1"/>
</dbReference>
<dbReference type="OrthoDB" id="7570189at2"/>
<accession>A0A2T7G0X5</accession>
<evidence type="ECO:0000313" key="2">
    <source>
        <dbReference type="Proteomes" id="UP000244817"/>
    </source>
</evidence>
<reference evidence="1 2" key="1">
    <citation type="submission" date="2018-04" db="EMBL/GenBank/DDBJ databases">
        <title>Pelagivirga bohaiensis gen. nov., sp. nov., a bacterium isolated from the Bohai Sea.</title>
        <authorList>
            <person name="Ji X."/>
        </authorList>
    </citation>
    <scope>NUCLEOTIDE SEQUENCE [LARGE SCALE GENOMIC DNA]</scope>
    <source>
        <strain evidence="1 2">BH-SD16</strain>
    </source>
</reference>